<protein>
    <submittedName>
        <fullName evidence="1">Uncharacterized protein</fullName>
    </submittedName>
</protein>
<sequence>MVLCYLGNILPEAVKLVQKLTSILAVSYLRLFGCFTASAGCSACEGRDRTKYVSRTLKLFANASWWPMAKKNVPRRSSQGVGRHWQGWVKLRTRRGTALACDSFTFQRNAPPYPPMAGPPYRENAYLAMAWTALSSNIRWRIVLSARIVDPCVVRLQYAQLLGLREKR</sequence>
<dbReference type="Proteomes" id="UP000182658">
    <property type="component" value="Unassembled WGS sequence"/>
</dbReference>
<evidence type="ECO:0000313" key="2">
    <source>
        <dbReference type="Proteomes" id="UP000182658"/>
    </source>
</evidence>
<organism evidence="1 2">
    <name type="scientific">Coniochaeta ligniaria NRRL 30616</name>
    <dbReference type="NCBI Taxonomy" id="1408157"/>
    <lineage>
        <taxon>Eukaryota</taxon>
        <taxon>Fungi</taxon>
        <taxon>Dikarya</taxon>
        <taxon>Ascomycota</taxon>
        <taxon>Pezizomycotina</taxon>
        <taxon>Sordariomycetes</taxon>
        <taxon>Sordariomycetidae</taxon>
        <taxon>Coniochaetales</taxon>
        <taxon>Coniochaetaceae</taxon>
        <taxon>Coniochaeta</taxon>
    </lineage>
</organism>
<dbReference type="EMBL" id="KV875098">
    <property type="protein sequence ID" value="OIW29272.1"/>
    <property type="molecule type" value="Genomic_DNA"/>
</dbReference>
<evidence type="ECO:0000313" key="1">
    <source>
        <dbReference type="EMBL" id="OIW29272.1"/>
    </source>
</evidence>
<reference evidence="1 2" key="1">
    <citation type="submission" date="2016-10" db="EMBL/GenBank/DDBJ databases">
        <title>Draft genome sequence of Coniochaeta ligniaria NRRL30616, a lignocellulolytic fungus for bioabatement of inhibitors in plant biomass hydrolysates.</title>
        <authorList>
            <consortium name="DOE Joint Genome Institute"/>
            <person name="Jimenez D.J."/>
            <person name="Hector R.E."/>
            <person name="Riley R."/>
            <person name="Sun H."/>
            <person name="Grigoriev I.V."/>
            <person name="Van Elsas J.D."/>
            <person name="Nichols N.N."/>
        </authorList>
    </citation>
    <scope>NUCLEOTIDE SEQUENCE [LARGE SCALE GENOMIC DNA]</scope>
    <source>
        <strain evidence="1 2">NRRL 30616</strain>
    </source>
</reference>
<accession>A0A1J7JHP6</accession>
<gene>
    <name evidence="1" type="ORF">CONLIGDRAFT_413223</name>
</gene>
<name>A0A1J7JHP6_9PEZI</name>
<dbReference type="AlphaFoldDB" id="A0A1J7JHP6"/>
<keyword evidence="2" id="KW-1185">Reference proteome</keyword>
<dbReference type="InParanoid" id="A0A1J7JHP6"/>
<proteinExistence type="predicted"/>